<feature type="chain" id="PRO_5013383604" evidence="1">
    <location>
        <begin position="28"/>
        <end position="397"/>
    </location>
</feature>
<protein>
    <submittedName>
        <fullName evidence="2">Uncharacterized protein</fullName>
    </submittedName>
</protein>
<feature type="signal peptide" evidence="1">
    <location>
        <begin position="1"/>
        <end position="27"/>
    </location>
</feature>
<name>A0A1P8U4L3_9MICO</name>
<dbReference type="AlphaFoldDB" id="A0A1P8U4L3"/>
<proteinExistence type="predicted"/>
<evidence type="ECO:0000313" key="3">
    <source>
        <dbReference type="Proteomes" id="UP000187185"/>
    </source>
</evidence>
<dbReference type="OrthoDB" id="5071480at2"/>
<dbReference type="RefSeq" id="WP_076688506.1">
    <property type="nucleotide sequence ID" value="NZ_CP018762.1"/>
</dbReference>
<dbReference type="EMBL" id="CP018762">
    <property type="protein sequence ID" value="APZ33049.1"/>
    <property type="molecule type" value="Genomic_DNA"/>
</dbReference>
<keyword evidence="1" id="KW-0732">Signal</keyword>
<dbReference type="Proteomes" id="UP000187185">
    <property type="component" value="Chromosome"/>
</dbReference>
<evidence type="ECO:0000313" key="2">
    <source>
        <dbReference type="EMBL" id="APZ33049.1"/>
    </source>
</evidence>
<keyword evidence="3" id="KW-1185">Reference proteome</keyword>
<organism evidence="2 3">
    <name type="scientific">Microbacterium aurum</name>
    <dbReference type="NCBI Taxonomy" id="36805"/>
    <lineage>
        <taxon>Bacteria</taxon>
        <taxon>Bacillati</taxon>
        <taxon>Actinomycetota</taxon>
        <taxon>Actinomycetes</taxon>
        <taxon>Micrococcales</taxon>
        <taxon>Microbacteriaceae</taxon>
        <taxon>Microbacterium</taxon>
    </lineage>
</organism>
<sequence>MPASPSLFGATGAALLILLAAAAPANASEVPDTRESKAREQTTTTTISIPFSHAISLVDAVATESVGGYDVVAYEFENAEFTGEFSPLSGVSAEEFVDEISRSLETEPQVVAVRVAVPVEEAKSVSRSRSAQTVPTLAAEYVAPAANPAASEQLRHYREQIPELNGQSPAAAALQRATAKPSTWKPTQAGISIFRADTSTVYFEQFLYWDGSTASTTAMAADDGWEAEVNVFTSRPDAETCGSGHPQDYPFAKNYGWSWYALVNTGSGIGPMASSVGAYADYNDNSDPCNRNSIAIGIRTPQAIPAYPSGAQEVMLTVFAPRGLDNTGKIGGVIQAVNETGCVLQPWLSNTDCMGITSSSSGARATLSESRNWTAPPKCWASGNYGNNAPVAYDCYA</sequence>
<evidence type="ECO:0000256" key="1">
    <source>
        <dbReference type="SAM" id="SignalP"/>
    </source>
</evidence>
<gene>
    <name evidence="2" type="ORF">BOH66_01105</name>
</gene>
<accession>A0A1P8U4L3</accession>
<reference evidence="2 3" key="1">
    <citation type="submission" date="2016-12" db="EMBL/GenBank/DDBJ databases">
        <title>Complete genome sequence of Microbacterium aurum KACC 15219.</title>
        <authorList>
            <person name="Jung Y."/>
            <person name="Shin J.-H."/>
            <person name="Lee Y.-J."/>
            <person name="Yi H."/>
            <person name="Bahn Y.-S."/>
            <person name="Kim J.F."/>
            <person name="Lee D.-W."/>
        </authorList>
    </citation>
    <scope>NUCLEOTIDE SEQUENCE [LARGE SCALE GENOMIC DNA]</scope>
    <source>
        <strain evidence="2 3">KACC 15219</strain>
    </source>
</reference>
<dbReference type="KEGG" id="maur:BOH66_01105"/>